<evidence type="ECO:0000313" key="11">
    <source>
        <dbReference type="EMBL" id="CAI9266301.1"/>
    </source>
</evidence>
<evidence type="ECO:0000256" key="10">
    <source>
        <dbReference type="SAM" id="MobiDB-lite"/>
    </source>
</evidence>
<keyword evidence="12" id="KW-1185">Reference proteome</keyword>
<comment type="subcellular location">
    <subcellularLocation>
        <location evidence="1">Nucleus</location>
        <location evidence="1">Nucleolus</location>
    </subcellularLocation>
</comment>
<dbReference type="PANTHER" id="PTHR31576">
    <property type="entry name" value="TATA BOX-BINDING PROTEIN-ASSOCIATED FACTOR RNA POLYMERASE I SUBUNIT B"/>
    <property type="match status" value="1"/>
</dbReference>
<sequence>MGIGQFHHIPSPHPPPSPISISSPVKPPAGDKSHPTETPASFNPTAKAPNPKMTDGLGLECQVCGFVGLDDGSDGFFYCQRCGSQADGIRDTAVDDDEMLLTKENVGGIVQRRVAMVKPEPLSQSQPPSQFWETLRTQENDDDDDDGVGPTEPIDFGRGPRTLSYEDYYSEIRMRYVMGVQIMIELQVKALVEKFNVCPIIVDMVEPIWLRFVASTKLFSDDWADEVINESESQVQGETEAVAPNAKHKSEPHNILGKRSVMIWYRSTITLYFYSEAGIISCFNCSFHWIGITSGQLLWSCCLESLAASIAHSIGKWEKGLVKRKDGKESKILDKTAESESESESECKMSSLSNNLVSESYDKRLPKQSNLDATEILLLLESKYSQLIDKSDQIIEDLWNYYHKEEEDHKPSSPSSNCGSHKRPFDFTETNMKKLKKSKDENDDKISNETQKEKAIRRMISNMEEKRFCYIPPRTKIKRPDDYLHYTRKKDDGNYTYASHVDYYILLRSCARVGRLDVRVMHGAVLSFERRLAWLEKNIDQCVKEMPSFQVSCELCPQDDMNGDESMDFSKLNL</sequence>
<evidence type="ECO:0000256" key="1">
    <source>
        <dbReference type="ARBA" id="ARBA00004604"/>
    </source>
</evidence>
<organism evidence="11 12">
    <name type="scientific">Lactuca saligna</name>
    <name type="common">Willowleaf lettuce</name>
    <dbReference type="NCBI Taxonomy" id="75948"/>
    <lineage>
        <taxon>Eukaryota</taxon>
        <taxon>Viridiplantae</taxon>
        <taxon>Streptophyta</taxon>
        <taxon>Embryophyta</taxon>
        <taxon>Tracheophyta</taxon>
        <taxon>Spermatophyta</taxon>
        <taxon>Magnoliopsida</taxon>
        <taxon>eudicotyledons</taxon>
        <taxon>Gunneridae</taxon>
        <taxon>Pentapetalae</taxon>
        <taxon>asterids</taxon>
        <taxon>campanulids</taxon>
        <taxon>Asterales</taxon>
        <taxon>Asteraceae</taxon>
        <taxon>Cichorioideae</taxon>
        <taxon>Cichorieae</taxon>
        <taxon>Lactucinae</taxon>
        <taxon>Lactuca</taxon>
    </lineage>
</organism>
<keyword evidence="6" id="KW-0805">Transcription regulation</keyword>
<protein>
    <recommendedName>
        <fullName evidence="13">RRN7-type domain-containing protein</fullName>
    </recommendedName>
</protein>
<evidence type="ECO:0000313" key="12">
    <source>
        <dbReference type="Proteomes" id="UP001177003"/>
    </source>
</evidence>
<dbReference type="EMBL" id="OX465086">
    <property type="protein sequence ID" value="CAI9266301.1"/>
    <property type="molecule type" value="Genomic_DNA"/>
</dbReference>
<evidence type="ECO:0008006" key="13">
    <source>
        <dbReference type="Google" id="ProtNLM"/>
    </source>
</evidence>
<keyword evidence="5" id="KW-0862">Zinc</keyword>
<comment type="similarity">
    <text evidence="2">Belongs to the RRN7/TAF1B family.</text>
</comment>
<keyword evidence="7" id="KW-0238">DNA-binding</keyword>
<dbReference type="Proteomes" id="UP001177003">
    <property type="component" value="Chromosome 0"/>
</dbReference>
<evidence type="ECO:0000256" key="5">
    <source>
        <dbReference type="ARBA" id="ARBA00022833"/>
    </source>
</evidence>
<evidence type="ECO:0000256" key="9">
    <source>
        <dbReference type="ARBA" id="ARBA00023242"/>
    </source>
</evidence>
<keyword evidence="3" id="KW-0479">Metal-binding</keyword>
<keyword evidence="9" id="KW-0539">Nucleus</keyword>
<feature type="region of interest" description="Disordered" evidence="10">
    <location>
        <begin position="138"/>
        <end position="159"/>
    </location>
</feature>
<feature type="region of interest" description="Disordered" evidence="10">
    <location>
        <begin position="406"/>
        <end position="430"/>
    </location>
</feature>
<evidence type="ECO:0000256" key="7">
    <source>
        <dbReference type="ARBA" id="ARBA00023125"/>
    </source>
</evidence>
<dbReference type="GO" id="GO:0042790">
    <property type="term" value="P:nucleolar large rRNA transcription by RNA polymerase I"/>
    <property type="evidence" value="ECO:0007669"/>
    <property type="project" value="TreeGrafter"/>
</dbReference>
<gene>
    <name evidence="11" type="ORF">LSALG_LOCUS6868</name>
</gene>
<evidence type="ECO:0000256" key="3">
    <source>
        <dbReference type="ARBA" id="ARBA00022723"/>
    </source>
</evidence>
<dbReference type="PANTHER" id="PTHR31576:SF2">
    <property type="entry name" value="TATA BOX-BINDING PROTEIN-ASSOCIATED FACTOR RNA POLYMERASE I SUBUNIT B"/>
    <property type="match status" value="1"/>
</dbReference>
<evidence type="ECO:0000256" key="2">
    <source>
        <dbReference type="ARBA" id="ARBA00006899"/>
    </source>
</evidence>
<proteinExistence type="inferred from homology"/>
<dbReference type="InterPro" id="IPR033599">
    <property type="entry name" value="TAF1B/Rrn7"/>
</dbReference>
<dbReference type="GO" id="GO:0070860">
    <property type="term" value="C:RNA polymerase I core factor complex"/>
    <property type="evidence" value="ECO:0007669"/>
    <property type="project" value="InterPro"/>
</dbReference>
<dbReference type="AlphaFoldDB" id="A0AA35V3T4"/>
<evidence type="ECO:0000256" key="6">
    <source>
        <dbReference type="ARBA" id="ARBA00023015"/>
    </source>
</evidence>
<accession>A0AA35V3T4</accession>
<name>A0AA35V3T4_LACSI</name>
<keyword evidence="4" id="KW-0863">Zinc-finger</keyword>
<evidence type="ECO:0000256" key="4">
    <source>
        <dbReference type="ARBA" id="ARBA00022771"/>
    </source>
</evidence>
<dbReference type="GO" id="GO:0001164">
    <property type="term" value="F:RNA polymerase I core promoter sequence-specific DNA binding"/>
    <property type="evidence" value="ECO:0007669"/>
    <property type="project" value="InterPro"/>
</dbReference>
<dbReference type="GO" id="GO:0008270">
    <property type="term" value="F:zinc ion binding"/>
    <property type="evidence" value="ECO:0007669"/>
    <property type="project" value="UniProtKB-KW"/>
</dbReference>
<feature type="region of interest" description="Disordered" evidence="10">
    <location>
        <begin position="1"/>
        <end position="51"/>
    </location>
</feature>
<reference evidence="11" key="1">
    <citation type="submission" date="2023-04" db="EMBL/GenBank/DDBJ databases">
        <authorList>
            <person name="Vijverberg K."/>
            <person name="Xiong W."/>
            <person name="Schranz E."/>
        </authorList>
    </citation>
    <scope>NUCLEOTIDE SEQUENCE</scope>
</reference>
<evidence type="ECO:0000256" key="8">
    <source>
        <dbReference type="ARBA" id="ARBA00023163"/>
    </source>
</evidence>
<keyword evidence="8" id="KW-0804">Transcription</keyword>